<feature type="signal peptide" evidence="1">
    <location>
        <begin position="1"/>
        <end position="33"/>
    </location>
</feature>
<keyword evidence="1" id="KW-0732">Signal</keyword>
<evidence type="ECO:0000313" key="3">
    <source>
        <dbReference type="Proteomes" id="UP000294862"/>
    </source>
</evidence>
<feature type="chain" id="PRO_5020237945" description="Parallel beta helix pectate lyase-like protein" evidence="1">
    <location>
        <begin position="34"/>
        <end position="386"/>
    </location>
</feature>
<dbReference type="InterPro" id="IPR011050">
    <property type="entry name" value="Pectin_lyase_fold/virulence"/>
</dbReference>
<proteinExistence type="predicted"/>
<evidence type="ECO:0000313" key="2">
    <source>
        <dbReference type="EMBL" id="TCO38360.1"/>
    </source>
</evidence>
<evidence type="ECO:0008006" key="4">
    <source>
        <dbReference type="Google" id="ProtNLM"/>
    </source>
</evidence>
<dbReference type="OrthoDB" id="5931607at2"/>
<dbReference type="RefSeq" id="WP_131999600.1">
    <property type="nucleotide sequence ID" value="NZ_SLWQ01000008.1"/>
</dbReference>
<dbReference type="InterPro" id="IPR059226">
    <property type="entry name" value="Choice_anch_Q_dom"/>
</dbReference>
<sequence>MRYRIVQTRGRRRTLLAPLVTLLGATVAAPSMAAVFCVDSEASAQAALDAARVNGQADSIKFVSGVYALTSGLDYATNQAGSDHKALVLSGGFNAGCTARTGATFLDGQEQVQPLRLSFTGADAVTLDHLTLFRGMTEAGSYYGGNLQVYMYDQAGGAKLTIDAVRFLYGNAEVNTGGLYVTGWGTVVVTNSLFAGNAAGQSPAASINLNGPLHFTSNTVTGNIVEGAEARPIFYANALGASHFWFSDNIFWGNDNAQYDLSLYDEGTYDLVSNDIGSYSAVPLGAASGGNVSVDPQFDGCGFLCFDKPLKRTSPLVDAGNDAPPGGLPATDALGVPRVVGPHVDIGAYELDRLFADGFQSTAFPFQPRPLPPLVTGANRSSPFGG</sequence>
<dbReference type="SUPFAM" id="SSF51126">
    <property type="entry name" value="Pectin lyase-like"/>
    <property type="match status" value="1"/>
</dbReference>
<dbReference type="AlphaFoldDB" id="A0A4V2S1Y0"/>
<dbReference type="NCBIfam" id="NF041518">
    <property type="entry name" value="choice_anch_Q"/>
    <property type="match status" value="1"/>
</dbReference>
<reference evidence="2 3" key="1">
    <citation type="journal article" date="2015" name="Stand. Genomic Sci.">
        <title>Genomic Encyclopedia of Bacterial and Archaeal Type Strains, Phase III: the genomes of soil and plant-associated and newly described type strains.</title>
        <authorList>
            <person name="Whitman W.B."/>
            <person name="Woyke T."/>
            <person name="Klenk H.P."/>
            <person name="Zhou Y."/>
            <person name="Lilburn T.G."/>
            <person name="Beck B.J."/>
            <person name="De Vos P."/>
            <person name="Vandamme P."/>
            <person name="Eisen J.A."/>
            <person name="Garrity G."/>
            <person name="Hugenholtz P."/>
            <person name="Kyrpides N.C."/>
        </authorList>
    </citation>
    <scope>NUCLEOTIDE SEQUENCE [LARGE SCALE GENOMIC DNA]</scope>
    <source>
        <strain evidence="2 3">A3</strain>
    </source>
</reference>
<accession>A0A4V2S1Y0</accession>
<protein>
    <recommendedName>
        <fullName evidence="4">Parallel beta helix pectate lyase-like protein</fullName>
    </recommendedName>
</protein>
<gene>
    <name evidence="2" type="ORF">EV148_108198</name>
</gene>
<organism evidence="2 3">
    <name type="scientific">Dokdonella fugitiva</name>
    <dbReference type="NCBI Taxonomy" id="328517"/>
    <lineage>
        <taxon>Bacteria</taxon>
        <taxon>Pseudomonadati</taxon>
        <taxon>Pseudomonadota</taxon>
        <taxon>Gammaproteobacteria</taxon>
        <taxon>Lysobacterales</taxon>
        <taxon>Rhodanobacteraceae</taxon>
        <taxon>Dokdonella</taxon>
    </lineage>
</organism>
<comment type="caution">
    <text evidence="2">The sequence shown here is derived from an EMBL/GenBank/DDBJ whole genome shotgun (WGS) entry which is preliminary data.</text>
</comment>
<dbReference type="Proteomes" id="UP000294862">
    <property type="component" value="Unassembled WGS sequence"/>
</dbReference>
<keyword evidence="3" id="KW-1185">Reference proteome</keyword>
<evidence type="ECO:0000256" key="1">
    <source>
        <dbReference type="SAM" id="SignalP"/>
    </source>
</evidence>
<dbReference type="EMBL" id="SLWQ01000008">
    <property type="protein sequence ID" value="TCO38360.1"/>
    <property type="molecule type" value="Genomic_DNA"/>
</dbReference>
<name>A0A4V2S1Y0_9GAMM</name>